<evidence type="ECO:0000313" key="3">
    <source>
        <dbReference type="Proteomes" id="UP001515480"/>
    </source>
</evidence>
<evidence type="ECO:0008006" key="4">
    <source>
        <dbReference type="Google" id="ProtNLM"/>
    </source>
</evidence>
<organism evidence="2 3">
    <name type="scientific">Prymnesium parvum</name>
    <name type="common">Toxic golden alga</name>
    <dbReference type="NCBI Taxonomy" id="97485"/>
    <lineage>
        <taxon>Eukaryota</taxon>
        <taxon>Haptista</taxon>
        <taxon>Haptophyta</taxon>
        <taxon>Prymnesiophyceae</taxon>
        <taxon>Prymnesiales</taxon>
        <taxon>Prymnesiaceae</taxon>
        <taxon>Prymnesium</taxon>
    </lineage>
</organism>
<accession>A0AB34J1X1</accession>
<dbReference type="PANTHER" id="PTHR16509">
    <property type="match status" value="1"/>
</dbReference>
<dbReference type="GO" id="GO:0047631">
    <property type="term" value="F:ADP-ribose diphosphatase activity"/>
    <property type="evidence" value="ECO:0007669"/>
    <property type="project" value="TreeGrafter"/>
</dbReference>
<evidence type="ECO:0000313" key="2">
    <source>
        <dbReference type="EMBL" id="KAL1510576.1"/>
    </source>
</evidence>
<dbReference type="SUPFAM" id="SSF56300">
    <property type="entry name" value="Metallo-dependent phosphatases"/>
    <property type="match status" value="1"/>
</dbReference>
<dbReference type="Proteomes" id="UP001515480">
    <property type="component" value="Unassembled WGS sequence"/>
</dbReference>
<name>A0AB34J1X1_PRYPA</name>
<evidence type="ECO:0000256" key="1">
    <source>
        <dbReference type="SAM" id="MobiDB-lite"/>
    </source>
</evidence>
<protein>
    <recommendedName>
        <fullName evidence="4">Calcineurin-like phosphoesterase domain-containing protein</fullName>
    </recommendedName>
</protein>
<feature type="region of interest" description="Disordered" evidence="1">
    <location>
        <begin position="34"/>
        <end position="55"/>
    </location>
</feature>
<feature type="region of interest" description="Disordered" evidence="1">
    <location>
        <begin position="395"/>
        <end position="427"/>
    </location>
</feature>
<keyword evidence="3" id="KW-1185">Reference proteome</keyword>
<dbReference type="PANTHER" id="PTHR16509:SF1">
    <property type="entry name" value="MANGANESE-DEPENDENT ADP-RIBOSE_CDP-ALCOHOL DIPHOSPHATASE"/>
    <property type="match status" value="1"/>
</dbReference>
<dbReference type="GO" id="GO:0008663">
    <property type="term" value="F:2',3'-cyclic-nucleotide 2'-phosphodiesterase activity"/>
    <property type="evidence" value="ECO:0007669"/>
    <property type="project" value="TreeGrafter"/>
</dbReference>
<dbReference type="Gene3D" id="3.60.21.10">
    <property type="match status" value="1"/>
</dbReference>
<dbReference type="GO" id="GO:0047734">
    <property type="term" value="F:CDP-glycerol diphosphatase activity"/>
    <property type="evidence" value="ECO:0007669"/>
    <property type="project" value="TreeGrafter"/>
</dbReference>
<sequence>MEADAFASYVALDMELQQPLLVLGVLSDMQYADMDDPPAATAPPPPPPASLAPAAAGARHFRHSLELLKRAVQYWKAEGGVSFVAMLGNALAAENAPSERQWSALESFDDARGRVGAPFHLTPGEHDLRCFGTAQLHRLTARHAPLHYSFVACAGWRVVLLDSYDISLLAHPPGSAAYMDVLALLQEHNANPPDAADPLHGLEGDERRWSPTGGGVGRMQLDWLSAQLAAAAAAGERVVLLSRLGWLPAACDPERLLFNFEDVQQRVDAYPGVTALVLFGGDGRGAYARDLRGVHHLSPCAACACDVNEDAFGVVRILEYSIRVEMRGRAPDPERRPNGWPSELSFPTPNGTLVPALPGGGADGFGFILQIWLFLLHTIMLPMQPVFRLLTSSSSQRDEGVAPSRNVATPVDEKSADAAAEAGEEAA</sequence>
<feature type="compositionally biased region" description="Pro residues" evidence="1">
    <location>
        <begin position="40"/>
        <end position="50"/>
    </location>
</feature>
<dbReference type="EMBL" id="JBGBPQ010000015">
    <property type="protein sequence ID" value="KAL1510576.1"/>
    <property type="molecule type" value="Genomic_DNA"/>
</dbReference>
<dbReference type="InterPro" id="IPR029052">
    <property type="entry name" value="Metallo-depent_PP-like"/>
</dbReference>
<gene>
    <name evidence="2" type="ORF">AB1Y20_006877</name>
</gene>
<comment type="caution">
    <text evidence="2">The sequence shown here is derived from an EMBL/GenBank/DDBJ whole genome shotgun (WGS) entry which is preliminary data.</text>
</comment>
<dbReference type="AlphaFoldDB" id="A0AB34J1X1"/>
<proteinExistence type="predicted"/>
<reference evidence="2 3" key="1">
    <citation type="journal article" date="2024" name="Science">
        <title>Giant polyketide synthase enzymes in the biosynthesis of giant marine polyether toxins.</title>
        <authorList>
            <person name="Fallon T.R."/>
            <person name="Shende V.V."/>
            <person name="Wierzbicki I.H."/>
            <person name="Pendleton A.L."/>
            <person name="Watervoot N.F."/>
            <person name="Auber R.P."/>
            <person name="Gonzalez D.J."/>
            <person name="Wisecaver J.H."/>
            <person name="Moore B.S."/>
        </authorList>
    </citation>
    <scope>NUCLEOTIDE SEQUENCE [LARGE SCALE GENOMIC DNA]</scope>
    <source>
        <strain evidence="2 3">12B1</strain>
    </source>
</reference>
<dbReference type="GO" id="GO:0030145">
    <property type="term" value="F:manganese ion binding"/>
    <property type="evidence" value="ECO:0007669"/>
    <property type="project" value="TreeGrafter"/>
</dbReference>